<organism evidence="1 2">
    <name type="scientific">Cucurbita argyrosperma subsp. sororia</name>
    <dbReference type="NCBI Taxonomy" id="37648"/>
    <lineage>
        <taxon>Eukaryota</taxon>
        <taxon>Viridiplantae</taxon>
        <taxon>Streptophyta</taxon>
        <taxon>Embryophyta</taxon>
        <taxon>Tracheophyta</taxon>
        <taxon>Spermatophyta</taxon>
        <taxon>Magnoliopsida</taxon>
        <taxon>eudicotyledons</taxon>
        <taxon>Gunneridae</taxon>
        <taxon>Pentapetalae</taxon>
        <taxon>rosids</taxon>
        <taxon>fabids</taxon>
        <taxon>Cucurbitales</taxon>
        <taxon>Cucurbitaceae</taxon>
        <taxon>Cucurbiteae</taxon>
        <taxon>Cucurbita</taxon>
    </lineage>
</organism>
<proteinExistence type="predicted"/>
<gene>
    <name evidence="1" type="ORF">SDJN03_13061</name>
</gene>
<name>A0AAV6N7L3_9ROSI</name>
<dbReference type="Proteomes" id="UP000685013">
    <property type="component" value="Chromosome 8"/>
</dbReference>
<feature type="non-terminal residue" evidence="1">
    <location>
        <position position="1"/>
    </location>
</feature>
<comment type="caution">
    <text evidence="1">The sequence shown here is derived from an EMBL/GenBank/DDBJ whole genome shotgun (WGS) entry which is preliminary data.</text>
</comment>
<sequence length="100" mass="11059">MLWHGMEQGGMDFHGGMNGGGMRRTGAPLFGMGIRCKMHINVAIHVRLRDQMNWSALTATNAGACTIDELSFSPPRINLDAEVRGLRFSTISFELSHQIQ</sequence>
<keyword evidence="2" id="KW-1185">Reference proteome</keyword>
<accession>A0AAV6N7L3</accession>
<reference evidence="1 2" key="1">
    <citation type="journal article" date="2021" name="Hortic Res">
        <title>The domestication of Cucurbita argyrosperma as revealed by the genome of its wild relative.</title>
        <authorList>
            <person name="Barrera-Redondo J."/>
            <person name="Sanchez-de la Vega G."/>
            <person name="Aguirre-Liguori J.A."/>
            <person name="Castellanos-Morales G."/>
            <person name="Gutierrez-Guerrero Y.T."/>
            <person name="Aguirre-Dugua X."/>
            <person name="Aguirre-Planter E."/>
            <person name="Tenaillon M.I."/>
            <person name="Lira-Saade R."/>
            <person name="Eguiarte L.E."/>
        </authorList>
    </citation>
    <scope>NUCLEOTIDE SEQUENCE [LARGE SCALE GENOMIC DNA]</scope>
    <source>
        <strain evidence="1">JBR-2021</strain>
    </source>
</reference>
<dbReference type="EMBL" id="JAGKQH010000008">
    <property type="protein sequence ID" value="KAG6593585.1"/>
    <property type="molecule type" value="Genomic_DNA"/>
</dbReference>
<evidence type="ECO:0000313" key="1">
    <source>
        <dbReference type="EMBL" id="KAG6593585.1"/>
    </source>
</evidence>
<evidence type="ECO:0000313" key="2">
    <source>
        <dbReference type="Proteomes" id="UP000685013"/>
    </source>
</evidence>
<protein>
    <submittedName>
        <fullName evidence="1">Uncharacterized protein</fullName>
    </submittedName>
</protein>
<dbReference type="AlphaFoldDB" id="A0AAV6N7L3"/>